<evidence type="ECO:0000313" key="2">
    <source>
        <dbReference type="Proteomes" id="UP000225548"/>
    </source>
</evidence>
<keyword evidence="2" id="KW-1185">Reference proteome</keyword>
<proteinExistence type="predicted"/>
<dbReference type="AlphaFoldDB" id="A0A2A9E566"/>
<reference evidence="1 2" key="1">
    <citation type="submission" date="2017-10" db="EMBL/GenBank/DDBJ databases">
        <title>Sequencing the genomes of 1000 actinobacteria strains.</title>
        <authorList>
            <person name="Klenk H.-P."/>
        </authorList>
    </citation>
    <scope>NUCLEOTIDE SEQUENCE [LARGE SCALE GENOMIC DNA]</scope>
    <source>
        <strain evidence="1 2">DSM 18966</strain>
    </source>
</reference>
<protein>
    <recommendedName>
        <fullName evidence="3">DUF3046 family protein</fullName>
    </recommendedName>
</protein>
<accession>A0A2A9E566</accession>
<dbReference type="OrthoDB" id="3215033at2"/>
<dbReference type="Pfam" id="PF11248">
    <property type="entry name" value="DUF3046"/>
    <property type="match status" value="1"/>
</dbReference>
<dbReference type="EMBL" id="PDJG01000001">
    <property type="protein sequence ID" value="PFG33505.1"/>
    <property type="molecule type" value="Genomic_DNA"/>
</dbReference>
<comment type="caution">
    <text evidence="1">The sequence shown here is derived from an EMBL/GenBank/DDBJ whole genome shotgun (WGS) entry which is preliminary data.</text>
</comment>
<evidence type="ECO:0000313" key="1">
    <source>
        <dbReference type="EMBL" id="PFG33505.1"/>
    </source>
</evidence>
<evidence type="ECO:0008006" key="3">
    <source>
        <dbReference type="Google" id="ProtNLM"/>
    </source>
</evidence>
<dbReference type="RefSeq" id="WP_098456401.1">
    <property type="nucleotide sequence ID" value="NZ_PDJG01000001.1"/>
</dbReference>
<gene>
    <name evidence="1" type="ORF">ATL42_1382</name>
</gene>
<name>A0A2A9E566_9MICO</name>
<dbReference type="InterPro" id="IPR021408">
    <property type="entry name" value="DUF3046"/>
</dbReference>
<sequence length="77" mass="8953">MRNREFWDLVDEVFGRAYGRTLASDQVLSALDDQTAEQAIEAGVEPRTVWHVLCDAMDVPDRRRWGHDEFRQAPPPR</sequence>
<organism evidence="1 2">
    <name type="scientific">Sanguibacter antarcticus</name>
    <dbReference type="NCBI Taxonomy" id="372484"/>
    <lineage>
        <taxon>Bacteria</taxon>
        <taxon>Bacillati</taxon>
        <taxon>Actinomycetota</taxon>
        <taxon>Actinomycetes</taxon>
        <taxon>Micrococcales</taxon>
        <taxon>Sanguibacteraceae</taxon>
        <taxon>Sanguibacter</taxon>
    </lineage>
</organism>
<dbReference type="Proteomes" id="UP000225548">
    <property type="component" value="Unassembled WGS sequence"/>
</dbReference>